<accession>A0ACC2R8L4</accession>
<evidence type="ECO:0000313" key="2">
    <source>
        <dbReference type="Proteomes" id="UP001231649"/>
    </source>
</evidence>
<comment type="caution">
    <text evidence="1">The sequence shown here is derived from an EMBL/GenBank/DDBJ whole genome shotgun (WGS) entry which is preliminary data.</text>
</comment>
<gene>
    <name evidence="1" type="ORF">PYW08_006806</name>
</gene>
<name>A0ACC2R8L4_9NEOP</name>
<organism evidence="1 2">
    <name type="scientific">Mythimna loreyi</name>
    <dbReference type="NCBI Taxonomy" id="667449"/>
    <lineage>
        <taxon>Eukaryota</taxon>
        <taxon>Metazoa</taxon>
        <taxon>Ecdysozoa</taxon>
        <taxon>Arthropoda</taxon>
        <taxon>Hexapoda</taxon>
        <taxon>Insecta</taxon>
        <taxon>Pterygota</taxon>
        <taxon>Neoptera</taxon>
        <taxon>Endopterygota</taxon>
        <taxon>Lepidoptera</taxon>
        <taxon>Glossata</taxon>
        <taxon>Ditrysia</taxon>
        <taxon>Noctuoidea</taxon>
        <taxon>Noctuidae</taxon>
        <taxon>Noctuinae</taxon>
        <taxon>Hadenini</taxon>
        <taxon>Mythimna</taxon>
    </lineage>
</organism>
<dbReference type="EMBL" id="CM056778">
    <property type="protein sequence ID" value="KAJ8736150.1"/>
    <property type="molecule type" value="Genomic_DNA"/>
</dbReference>
<sequence>MKKSAKKKTTRTRTVQEIIDSDDELPSEYIEIPFVPAYLMDDRFDHIGTENVDKETVNEIIEETEQEKAEKINKQYRTKQQNKERTSNGRTVVDIGYLNKKDTFCFQCLEPYTGKKTQKWFFNFLTVKDLNASYTFLNTCLVPSYGTATLCK</sequence>
<evidence type="ECO:0000313" key="1">
    <source>
        <dbReference type="EMBL" id="KAJ8736150.1"/>
    </source>
</evidence>
<keyword evidence="2" id="KW-1185">Reference proteome</keyword>
<dbReference type="Proteomes" id="UP001231649">
    <property type="component" value="Chromosome 2"/>
</dbReference>
<protein>
    <submittedName>
        <fullName evidence="1">Uncharacterized protein</fullName>
    </submittedName>
</protein>
<reference evidence="1" key="1">
    <citation type="submission" date="2023-03" db="EMBL/GenBank/DDBJ databases">
        <title>Chromosome-level genomes of two armyworms, Mythimna separata and Mythimna loreyi, provide insights into the biosynthesis and reception of sex pheromones.</title>
        <authorList>
            <person name="Zhao H."/>
        </authorList>
    </citation>
    <scope>NUCLEOTIDE SEQUENCE</scope>
    <source>
        <strain evidence="1">BeijingLab</strain>
    </source>
</reference>
<proteinExistence type="predicted"/>